<accession>A0ABW6RXB5</accession>
<protein>
    <recommendedName>
        <fullName evidence="3">Condensation domain-containing protein</fullName>
    </recommendedName>
</protein>
<evidence type="ECO:0000313" key="1">
    <source>
        <dbReference type="EMBL" id="MFF3568668.1"/>
    </source>
</evidence>
<comment type="caution">
    <text evidence="1">The sequence shown here is derived from an EMBL/GenBank/DDBJ whole genome shotgun (WGS) entry which is preliminary data.</text>
</comment>
<gene>
    <name evidence="1" type="ORF">ACFYXQ_12935</name>
</gene>
<dbReference type="Proteomes" id="UP001601992">
    <property type="component" value="Unassembled WGS sequence"/>
</dbReference>
<reference evidence="1 2" key="1">
    <citation type="submission" date="2024-10" db="EMBL/GenBank/DDBJ databases">
        <title>The Natural Products Discovery Center: Release of the First 8490 Sequenced Strains for Exploring Actinobacteria Biosynthetic Diversity.</title>
        <authorList>
            <person name="Kalkreuter E."/>
            <person name="Kautsar S.A."/>
            <person name="Yang D."/>
            <person name="Bader C.D."/>
            <person name="Teijaro C.N."/>
            <person name="Fluegel L."/>
            <person name="Davis C.M."/>
            <person name="Simpson J.R."/>
            <person name="Lauterbach L."/>
            <person name="Steele A.D."/>
            <person name="Gui C."/>
            <person name="Meng S."/>
            <person name="Li G."/>
            <person name="Viehrig K."/>
            <person name="Ye F."/>
            <person name="Su P."/>
            <person name="Kiefer A.F."/>
            <person name="Nichols A."/>
            <person name="Cepeda A.J."/>
            <person name="Yan W."/>
            <person name="Fan B."/>
            <person name="Jiang Y."/>
            <person name="Adhikari A."/>
            <person name="Zheng C.-J."/>
            <person name="Schuster L."/>
            <person name="Cowan T.M."/>
            <person name="Smanski M.J."/>
            <person name="Chevrette M.G."/>
            <person name="De Carvalho L.P.S."/>
            <person name="Shen B."/>
        </authorList>
    </citation>
    <scope>NUCLEOTIDE SEQUENCE [LARGE SCALE GENOMIC DNA]</scope>
    <source>
        <strain evidence="1 2">NPDC002593</strain>
    </source>
</reference>
<evidence type="ECO:0008006" key="3">
    <source>
        <dbReference type="Google" id="ProtNLM"/>
    </source>
</evidence>
<proteinExistence type="predicted"/>
<evidence type="ECO:0000313" key="2">
    <source>
        <dbReference type="Proteomes" id="UP001601992"/>
    </source>
</evidence>
<keyword evidence="2" id="KW-1185">Reference proteome</keyword>
<dbReference type="EMBL" id="JBIAQY010000004">
    <property type="protein sequence ID" value="MFF3568668.1"/>
    <property type="molecule type" value="Genomic_DNA"/>
</dbReference>
<name>A0ABW6RXB5_9NOCA</name>
<sequence length="222" mass="24705">MVDLGWFDAWRPRSGRLITWAVLSSARAAMLETPACSAQVPGWQQRYMRASYRLAGTDCRLARLYVLEFDVAGRPQVAAMTRAVTEFVRRHDVFRSWLSVEPDERVVCHMLDPDEVELVARVREDIAEGAAIGEIVRSGVPDALHWDCFGFGVIEHESSFTMYMAVDRLHTGSVAALSADANLLALYRHEVCGGGEIRSAPMSRASAPRKFVVHADARPRAC</sequence>
<dbReference type="RefSeq" id="WP_040822865.1">
    <property type="nucleotide sequence ID" value="NZ_JBIAQY010000004.1"/>
</dbReference>
<organism evidence="1 2">
    <name type="scientific">Nocardia jiangxiensis</name>
    <dbReference type="NCBI Taxonomy" id="282685"/>
    <lineage>
        <taxon>Bacteria</taxon>
        <taxon>Bacillati</taxon>
        <taxon>Actinomycetota</taxon>
        <taxon>Actinomycetes</taxon>
        <taxon>Mycobacteriales</taxon>
        <taxon>Nocardiaceae</taxon>
        <taxon>Nocardia</taxon>
    </lineage>
</organism>